<organism evidence="3 4">
    <name type="scientific">Caenorhabditis briggsae</name>
    <dbReference type="NCBI Taxonomy" id="6238"/>
    <lineage>
        <taxon>Eukaryota</taxon>
        <taxon>Metazoa</taxon>
        <taxon>Ecdysozoa</taxon>
        <taxon>Nematoda</taxon>
        <taxon>Chromadorea</taxon>
        <taxon>Rhabditida</taxon>
        <taxon>Rhabditina</taxon>
        <taxon>Rhabditomorpha</taxon>
        <taxon>Rhabditoidea</taxon>
        <taxon>Rhabditidae</taxon>
        <taxon>Peloderinae</taxon>
        <taxon>Caenorhabditis</taxon>
    </lineage>
</organism>
<dbReference type="GO" id="GO:0043161">
    <property type="term" value="P:proteasome-mediated ubiquitin-dependent protein catabolic process"/>
    <property type="evidence" value="ECO:0000318"/>
    <property type="project" value="GO_Central"/>
</dbReference>
<feature type="compositionally biased region" description="Low complexity" evidence="1">
    <location>
        <begin position="532"/>
        <end position="549"/>
    </location>
</feature>
<dbReference type="Proteomes" id="UP000008549">
    <property type="component" value="Unassembled WGS sequence"/>
</dbReference>
<dbReference type="WormBase" id="CBG08057">
    <property type="protein sequence ID" value="CBP46086"/>
    <property type="gene ID" value="WBGene00029923"/>
    <property type="gene designation" value="Cbr-inso-1"/>
</dbReference>
<dbReference type="GO" id="GO:0005737">
    <property type="term" value="C:cytoplasm"/>
    <property type="evidence" value="ECO:0000318"/>
    <property type="project" value="GO_Central"/>
</dbReference>
<dbReference type="SMART" id="SM00209">
    <property type="entry name" value="TSP1"/>
    <property type="match status" value="1"/>
</dbReference>
<dbReference type="SUPFAM" id="SSF54695">
    <property type="entry name" value="POZ domain"/>
    <property type="match status" value="1"/>
</dbReference>
<dbReference type="FunFam" id="3.30.710.10:FF:000005">
    <property type="entry name" value="Potassium channel tetramerization domain-containing 17"/>
    <property type="match status" value="1"/>
</dbReference>
<reference evidence="3 4" key="2">
    <citation type="journal article" date="2011" name="PLoS Genet.">
        <title>Caenorhabditis briggsae recombinant inbred line genotypes reveal inter-strain incompatibility and the evolution of recombination.</title>
        <authorList>
            <person name="Ross J.A."/>
            <person name="Koboldt D.C."/>
            <person name="Staisch J.E."/>
            <person name="Chamberlin H.M."/>
            <person name="Gupta B.P."/>
            <person name="Miller R.D."/>
            <person name="Baird S.E."/>
            <person name="Haag E.S."/>
        </authorList>
    </citation>
    <scope>NUCLEOTIDE SEQUENCE [LARGE SCALE GENOMIC DNA]</scope>
    <source>
        <strain evidence="3 4">AF16</strain>
    </source>
</reference>
<dbReference type="CDD" id="cd18362">
    <property type="entry name" value="BTB_POZ_KCTD2-like"/>
    <property type="match status" value="1"/>
</dbReference>
<evidence type="ECO:0000259" key="2">
    <source>
        <dbReference type="PROSITE" id="PS50948"/>
    </source>
</evidence>
<accession>A8X5P5</accession>
<dbReference type="HOGENOM" id="CLU_020892_0_0_1"/>
<dbReference type="WormBase" id="CBG30812">
    <property type="protein sequence ID" value="CBP38062"/>
    <property type="gene ID" value="WBGene00270776"/>
</dbReference>
<dbReference type="SUPFAM" id="SSF57414">
    <property type="entry name" value="Hairpin loop containing domain-like"/>
    <property type="match status" value="2"/>
</dbReference>
<evidence type="ECO:0000256" key="1">
    <source>
        <dbReference type="SAM" id="MobiDB-lite"/>
    </source>
</evidence>
<dbReference type="GO" id="GO:0031463">
    <property type="term" value="C:Cul3-RING ubiquitin ligase complex"/>
    <property type="evidence" value="ECO:0000318"/>
    <property type="project" value="GO_Central"/>
</dbReference>
<dbReference type="EMBL" id="HE600971">
    <property type="protein sequence ID" value="CAP27956.2"/>
    <property type="molecule type" value="Genomic_DNA"/>
</dbReference>
<proteinExistence type="predicted"/>
<dbReference type="eggNOG" id="KOG2715">
    <property type="taxonomic scope" value="Eukaryota"/>
</dbReference>
<dbReference type="Gene3D" id="3.30.710.10">
    <property type="entry name" value="Potassium Channel Kv1.1, Chain A"/>
    <property type="match status" value="1"/>
</dbReference>
<dbReference type="SMART" id="SM00225">
    <property type="entry name" value="BTB"/>
    <property type="match status" value="1"/>
</dbReference>
<evidence type="ECO:0000313" key="5">
    <source>
        <dbReference type="WormBase" id="CBG08057"/>
    </source>
</evidence>
<dbReference type="InterPro" id="IPR011333">
    <property type="entry name" value="SKP1/BTB/POZ_sf"/>
</dbReference>
<dbReference type="Gene3D" id="3.30.70.2000">
    <property type="match status" value="1"/>
</dbReference>
<dbReference type="InterPro" id="IPR000884">
    <property type="entry name" value="TSP1_rpt"/>
</dbReference>
<feature type="compositionally biased region" description="Acidic residues" evidence="1">
    <location>
        <begin position="512"/>
        <end position="531"/>
    </location>
</feature>
<dbReference type="InterPro" id="IPR036383">
    <property type="entry name" value="TSP1_rpt_sf"/>
</dbReference>
<dbReference type="InParanoid" id="A8X5P5"/>
<dbReference type="InterPro" id="IPR003131">
    <property type="entry name" value="T1-type_BTB"/>
</dbReference>
<dbReference type="CDD" id="cd01099">
    <property type="entry name" value="PAN_AP_HGF"/>
    <property type="match status" value="1"/>
</dbReference>
<dbReference type="FunCoup" id="A8X5P5">
    <property type="interactions" value="47"/>
</dbReference>
<dbReference type="InterPro" id="IPR003609">
    <property type="entry name" value="Pan_app"/>
</dbReference>
<dbReference type="Gene3D" id="6.10.140.750">
    <property type="match status" value="1"/>
</dbReference>
<sequence>MSSSCATSSTSAINESDVHLPYMDSMQAIRNMSISATDDSTNQNGTVKTNGFHFGSNSNNWVRLNVGGKIFQTTRSTLSREPCSFLYRLCQDEQGLPTDKDDTGAYLIDRDPDFFAPILNYLRHGKLILNPGLSEEGILAEADFYCIPSLSQLVMERIQDRENLKDAANKFVYRVLQCHEEELASVVSAMTDGWKIVQVVPITSNYSTYTAEQPQEYLCIVERECPDNGSMNEGQDRAKLLQQRARHVCDENKTHFFVIDNAGLQSSDPIVYKGTSEEECLKTCTQNRDTFNRPIQCSSFTYDHASLSCTIHSEKSLPVGSAQIETAVGKRYFEKTCISYSLPEQCGLSQFIRVDQSVLVGYAVNMTLTDSIESCVAQCVQETDCKSAMYFYEDGECITNKESALTKPAGFTKEENDKVIYFQNGCDLNAVKKPIITSESAEVAADETVEEEIKPVVNIQISETTPKPDGQLDKVVDEVENVEKETPSNKSEEDGEQKDITEEKGSEQNSETAEDGEYEEDGDDVTEETAVEEVPTTFSTTVPTTTTEAIVEETEAPTPNRIKNLIQKKIKKHPKNFGSKTYEILKKQNTVKKPKINFPENEDSLELTDDSRKSEEQQEPEETYFSEWSDWTPCTKSNERQVRRRRCLNLRKCLGALMQVQNCPEVIPTTTPQNNEMIRSIVSADGDEYDEPIAVDNISVDPVPSRTLPVLNEQLWGPWQGTCQQFASSQPCNNGSMIGFESRECIAKDPAQCEGPFFRYCTLTC</sequence>
<feature type="domain" description="Apple" evidence="2">
    <location>
        <begin position="249"/>
        <end position="337"/>
    </location>
</feature>
<dbReference type="PROSITE" id="PS50948">
    <property type="entry name" value="PAN"/>
    <property type="match status" value="2"/>
</dbReference>
<name>A8X5P5_CAEBR</name>
<dbReference type="GO" id="GO:0097602">
    <property type="term" value="F:cullin family protein binding"/>
    <property type="evidence" value="ECO:0000318"/>
    <property type="project" value="GO_Central"/>
</dbReference>
<dbReference type="AlphaFoldDB" id="A8X5P5"/>
<dbReference type="OMA" id="KVIYFQN"/>
<dbReference type="GO" id="GO:0051260">
    <property type="term" value="P:protein homooligomerization"/>
    <property type="evidence" value="ECO:0007669"/>
    <property type="project" value="InterPro"/>
</dbReference>
<dbReference type="FunFam" id="3.50.4.10:FF:000014">
    <property type="entry name" value="NOmpA Homolog (Drosophila nompA: no mechanoreceptor potential A)"/>
    <property type="match status" value="1"/>
</dbReference>
<dbReference type="Pfam" id="PF02214">
    <property type="entry name" value="BTB_2"/>
    <property type="match status" value="1"/>
</dbReference>
<dbReference type="Pfam" id="PF00024">
    <property type="entry name" value="PAN_1"/>
    <property type="match status" value="2"/>
</dbReference>
<dbReference type="PROSITE" id="PS50092">
    <property type="entry name" value="TSP1"/>
    <property type="match status" value="1"/>
</dbReference>
<evidence type="ECO:0000313" key="6">
    <source>
        <dbReference type="WormBase" id="CBG30812"/>
    </source>
</evidence>
<dbReference type="Gene3D" id="3.50.4.10">
    <property type="entry name" value="Hepatocyte Growth Factor"/>
    <property type="match status" value="2"/>
</dbReference>
<feature type="region of interest" description="Disordered" evidence="1">
    <location>
        <begin position="480"/>
        <end position="559"/>
    </location>
</feature>
<dbReference type="SUPFAM" id="SSF82895">
    <property type="entry name" value="TSP-1 type 1 repeat"/>
    <property type="match status" value="1"/>
</dbReference>
<evidence type="ECO:0000313" key="4">
    <source>
        <dbReference type="Proteomes" id="UP000008549"/>
    </source>
</evidence>
<reference evidence="3 4" key="1">
    <citation type="journal article" date="2003" name="PLoS Biol.">
        <title>The genome sequence of Caenorhabditis briggsae: a platform for comparative genomics.</title>
        <authorList>
            <person name="Stein L.D."/>
            <person name="Bao Z."/>
            <person name="Blasiar D."/>
            <person name="Blumenthal T."/>
            <person name="Brent M.R."/>
            <person name="Chen N."/>
            <person name="Chinwalla A."/>
            <person name="Clarke L."/>
            <person name="Clee C."/>
            <person name="Coghlan A."/>
            <person name="Coulson A."/>
            <person name="D'Eustachio P."/>
            <person name="Fitch D.H."/>
            <person name="Fulton L.A."/>
            <person name="Fulton R.E."/>
            <person name="Griffiths-Jones S."/>
            <person name="Harris T.W."/>
            <person name="Hillier L.W."/>
            <person name="Kamath R."/>
            <person name="Kuwabara P.E."/>
            <person name="Mardis E.R."/>
            <person name="Marra M.A."/>
            <person name="Miner T.L."/>
            <person name="Minx P."/>
            <person name="Mullikin J.C."/>
            <person name="Plumb R.W."/>
            <person name="Rogers J."/>
            <person name="Schein J.E."/>
            <person name="Sohrmann M."/>
            <person name="Spieth J."/>
            <person name="Stajich J.E."/>
            <person name="Wei C."/>
            <person name="Willey D."/>
            <person name="Wilson R.K."/>
            <person name="Durbin R."/>
            <person name="Waterston R.H."/>
        </authorList>
    </citation>
    <scope>NUCLEOTIDE SEQUENCE [LARGE SCALE GENOMIC DNA]</scope>
    <source>
        <strain evidence="3 4">AF16</strain>
    </source>
</reference>
<protein>
    <submittedName>
        <fullName evidence="3">Protein CBR-TAG-303</fullName>
    </submittedName>
</protein>
<dbReference type="FunFam" id="3.50.4.10:FF:000048">
    <property type="match status" value="1"/>
</dbReference>
<feature type="domain" description="Apple" evidence="2">
    <location>
        <begin position="346"/>
        <end position="426"/>
    </location>
</feature>
<dbReference type="SMART" id="SM00473">
    <property type="entry name" value="PAN_AP"/>
    <property type="match status" value="2"/>
</dbReference>
<dbReference type="STRING" id="6238.A8X5P5"/>
<dbReference type="InterPro" id="IPR000210">
    <property type="entry name" value="BTB/POZ_dom"/>
</dbReference>
<evidence type="ECO:0000313" key="3">
    <source>
        <dbReference type="EMBL" id="CAP27956.2"/>
    </source>
</evidence>
<gene>
    <name evidence="5" type="primary">inso-1</name>
    <name evidence="3" type="synonym">Cbr-tag-303</name>
    <name evidence="5" type="ORF">CBG08057</name>
    <name evidence="6" type="ORF">CBG30812</name>
    <name evidence="3" type="ORF">CBG_08057</name>
</gene>
<keyword evidence="4" id="KW-1185">Reference proteome</keyword>
<dbReference type="PANTHER" id="PTHR14958:SF29">
    <property type="entry name" value="INSOMNIAC, ISOFORM B"/>
    <property type="match status" value="1"/>
</dbReference>
<feature type="region of interest" description="Disordered" evidence="1">
    <location>
        <begin position="593"/>
        <end position="624"/>
    </location>
</feature>
<dbReference type="PANTHER" id="PTHR14958">
    <property type="entry name" value="POTASSIUM CHANNEL TETRAMERISATION DOMAIN CONTAINING PROTEIN"/>
    <property type="match status" value="1"/>
</dbReference>
<feature type="compositionally biased region" description="Basic and acidic residues" evidence="1">
    <location>
        <begin position="480"/>
        <end position="506"/>
    </location>
</feature>